<keyword evidence="6" id="KW-1185">Reference proteome</keyword>
<dbReference type="Proteomes" id="UP000886885">
    <property type="component" value="Chromosome 18D"/>
</dbReference>
<dbReference type="AlphaFoldDB" id="A0A8X7XXP9"/>
<evidence type="ECO:0000313" key="5">
    <source>
        <dbReference type="EMBL" id="KAG6739845.1"/>
    </source>
</evidence>
<evidence type="ECO:0000256" key="2">
    <source>
        <dbReference type="ARBA" id="ARBA00022670"/>
    </source>
</evidence>
<dbReference type="PANTHER" id="PTHR47967">
    <property type="entry name" value="OS07G0603500 PROTEIN-RELATED"/>
    <property type="match status" value="1"/>
</dbReference>
<proteinExistence type="inferred from homology"/>
<evidence type="ECO:0000313" key="6">
    <source>
        <dbReference type="Proteomes" id="UP000886885"/>
    </source>
</evidence>
<dbReference type="InterPro" id="IPR032861">
    <property type="entry name" value="TAXi_N"/>
</dbReference>
<gene>
    <name evidence="5" type="ORF">POTOM_057460</name>
</gene>
<evidence type="ECO:0000256" key="3">
    <source>
        <dbReference type="ARBA" id="ARBA00022801"/>
    </source>
</evidence>
<comment type="similarity">
    <text evidence="1">Belongs to the peptidase A1 family.</text>
</comment>
<dbReference type="GO" id="GO:0005576">
    <property type="term" value="C:extracellular region"/>
    <property type="evidence" value="ECO:0007669"/>
    <property type="project" value="TreeGrafter"/>
</dbReference>
<dbReference type="InterPro" id="IPR051708">
    <property type="entry name" value="Plant_Aspart_Prot_A1"/>
</dbReference>
<comment type="caution">
    <text evidence="5">The sequence shown here is derived from an EMBL/GenBank/DDBJ whole genome shotgun (WGS) entry which is preliminary data.</text>
</comment>
<dbReference type="GO" id="GO:0008233">
    <property type="term" value="F:peptidase activity"/>
    <property type="evidence" value="ECO:0007669"/>
    <property type="project" value="UniProtKB-KW"/>
</dbReference>
<dbReference type="GO" id="GO:0006508">
    <property type="term" value="P:proteolysis"/>
    <property type="evidence" value="ECO:0007669"/>
    <property type="project" value="UniProtKB-KW"/>
</dbReference>
<sequence>MRRYRCNYSKCNSYNECTYNITYVRVPGSTGIYVFEQLTFETIDDTKIVVPRVLLGCGQNLEVDKGQYNGVFGLGVGRETSLITQLGSQFSYCVGNIMDPHYPYNQLSLGEGAIMEGDSAPLESSYGRYYVTLEGISIEGTTYTWLAQDAYALSEQVQSLFKEMLQRYRGMPNQLCYIWSVREDLSGFPAVTFHFTNGEHN</sequence>
<keyword evidence="3" id="KW-0378">Hydrolase</keyword>
<keyword evidence="2" id="KW-0645">Protease</keyword>
<dbReference type="OrthoDB" id="2747330at2759"/>
<protein>
    <recommendedName>
        <fullName evidence="4">Xylanase inhibitor N-terminal domain-containing protein</fullName>
    </recommendedName>
</protein>
<name>A0A8X7XXP9_POPTO</name>
<evidence type="ECO:0000256" key="1">
    <source>
        <dbReference type="ARBA" id="ARBA00007447"/>
    </source>
</evidence>
<dbReference type="PANTHER" id="PTHR47967:SF14">
    <property type="entry name" value="EUKARYOTIC ASPARTYL PROTEASE FAMILY PROTEIN"/>
    <property type="match status" value="1"/>
</dbReference>
<accession>A0A8X7XXP9</accession>
<organism evidence="5 6">
    <name type="scientific">Populus tomentosa</name>
    <name type="common">Chinese white poplar</name>
    <dbReference type="NCBI Taxonomy" id="118781"/>
    <lineage>
        <taxon>Eukaryota</taxon>
        <taxon>Viridiplantae</taxon>
        <taxon>Streptophyta</taxon>
        <taxon>Embryophyta</taxon>
        <taxon>Tracheophyta</taxon>
        <taxon>Spermatophyta</taxon>
        <taxon>Magnoliopsida</taxon>
        <taxon>eudicotyledons</taxon>
        <taxon>Gunneridae</taxon>
        <taxon>Pentapetalae</taxon>
        <taxon>rosids</taxon>
        <taxon>fabids</taxon>
        <taxon>Malpighiales</taxon>
        <taxon>Salicaceae</taxon>
        <taxon>Saliceae</taxon>
        <taxon>Populus</taxon>
    </lineage>
</organism>
<dbReference type="Pfam" id="PF14543">
    <property type="entry name" value="TAXi_N"/>
    <property type="match status" value="1"/>
</dbReference>
<evidence type="ECO:0000259" key="4">
    <source>
        <dbReference type="Pfam" id="PF14543"/>
    </source>
</evidence>
<dbReference type="EMBL" id="JAAWWB010000036">
    <property type="protein sequence ID" value="KAG6739845.1"/>
    <property type="molecule type" value="Genomic_DNA"/>
</dbReference>
<reference evidence="5" key="1">
    <citation type="journal article" date="2020" name="bioRxiv">
        <title>Hybrid origin of Populus tomentosa Carr. identified through genome sequencing and phylogenomic analysis.</title>
        <authorList>
            <person name="An X."/>
            <person name="Gao K."/>
            <person name="Chen Z."/>
            <person name="Li J."/>
            <person name="Yang X."/>
            <person name="Yang X."/>
            <person name="Zhou J."/>
            <person name="Guo T."/>
            <person name="Zhao T."/>
            <person name="Huang S."/>
            <person name="Miao D."/>
            <person name="Khan W.U."/>
            <person name="Rao P."/>
            <person name="Ye M."/>
            <person name="Lei B."/>
            <person name="Liao W."/>
            <person name="Wang J."/>
            <person name="Ji L."/>
            <person name="Li Y."/>
            <person name="Guo B."/>
            <person name="Mustafa N.S."/>
            <person name="Li S."/>
            <person name="Yun Q."/>
            <person name="Keller S.R."/>
            <person name="Mao J."/>
            <person name="Zhang R."/>
            <person name="Strauss S.H."/>
        </authorList>
    </citation>
    <scope>NUCLEOTIDE SEQUENCE</scope>
    <source>
        <strain evidence="5">GM15</strain>
        <tissue evidence="5">Leaf</tissue>
    </source>
</reference>
<feature type="domain" description="Xylanase inhibitor N-terminal" evidence="4">
    <location>
        <begin position="8"/>
        <end position="94"/>
    </location>
</feature>